<reference evidence="1" key="1">
    <citation type="submission" date="2006-10" db="EMBL/GenBank/DDBJ databases">
        <authorList>
            <person name="Amadeo P."/>
            <person name="Zhao Q."/>
            <person name="Wortman J."/>
            <person name="Fraser-Liggett C."/>
            <person name="Carlton J."/>
        </authorList>
    </citation>
    <scope>NUCLEOTIDE SEQUENCE</scope>
    <source>
        <strain evidence="1">G3</strain>
    </source>
</reference>
<dbReference type="InterPro" id="IPR037191">
    <property type="entry name" value="VPS9_dom_sf"/>
</dbReference>
<evidence type="ECO:0000313" key="1">
    <source>
        <dbReference type="EMBL" id="EAY15005.1"/>
    </source>
</evidence>
<organism evidence="1 2">
    <name type="scientific">Trichomonas vaginalis (strain ATCC PRA-98 / G3)</name>
    <dbReference type="NCBI Taxonomy" id="412133"/>
    <lineage>
        <taxon>Eukaryota</taxon>
        <taxon>Metamonada</taxon>
        <taxon>Parabasalia</taxon>
        <taxon>Trichomonadida</taxon>
        <taxon>Trichomonadidae</taxon>
        <taxon>Trichomonas</taxon>
    </lineage>
</organism>
<name>A2DXC3_TRIV3</name>
<gene>
    <name evidence="1" type="ORF">TVAG_397360</name>
</gene>
<evidence type="ECO:0000313" key="2">
    <source>
        <dbReference type="Proteomes" id="UP000001542"/>
    </source>
</evidence>
<accession>A2DXC3</accession>
<protein>
    <recommendedName>
        <fullName evidence="3">VPS9 domain-containing protein</fullName>
    </recommendedName>
</protein>
<dbReference type="InParanoid" id="A2DXC3"/>
<dbReference type="RefSeq" id="XP_001327228.1">
    <property type="nucleotide sequence ID" value="XM_001327193.1"/>
</dbReference>
<dbReference type="KEGG" id="tva:4773004"/>
<reference evidence="1" key="2">
    <citation type="journal article" date="2007" name="Science">
        <title>Draft genome sequence of the sexually transmitted pathogen Trichomonas vaginalis.</title>
        <authorList>
            <person name="Carlton J.M."/>
            <person name="Hirt R.P."/>
            <person name="Silva J.C."/>
            <person name="Delcher A.L."/>
            <person name="Schatz M."/>
            <person name="Zhao Q."/>
            <person name="Wortman J.R."/>
            <person name="Bidwell S.L."/>
            <person name="Alsmark U.C.M."/>
            <person name="Besteiro S."/>
            <person name="Sicheritz-Ponten T."/>
            <person name="Noel C.J."/>
            <person name="Dacks J.B."/>
            <person name="Foster P.G."/>
            <person name="Simillion C."/>
            <person name="Van de Peer Y."/>
            <person name="Miranda-Saavedra D."/>
            <person name="Barton G.J."/>
            <person name="Westrop G.D."/>
            <person name="Mueller S."/>
            <person name="Dessi D."/>
            <person name="Fiori P.L."/>
            <person name="Ren Q."/>
            <person name="Paulsen I."/>
            <person name="Zhang H."/>
            <person name="Bastida-Corcuera F.D."/>
            <person name="Simoes-Barbosa A."/>
            <person name="Brown M.T."/>
            <person name="Hayes R.D."/>
            <person name="Mukherjee M."/>
            <person name="Okumura C.Y."/>
            <person name="Schneider R."/>
            <person name="Smith A.J."/>
            <person name="Vanacova S."/>
            <person name="Villalvazo M."/>
            <person name="Haas B.J."/>
            <person name="Pertea M."/>
            <person name="Feldblyum T.V."/>
            <person name="Utterback T.R."/>
            <person name="Shu C.L."/>
            <person name="Osoegawa K."/>
            <person name="de Jong P.J."/>
            <person name="Hrdy I."/>
            <person name="Horvathova L."/>
            <person name="Zubacova Z."/>
            <person name="Dolezal P."/>
            <person name="Malik S.B."/>
            <person name="Logsdon J.M. Jr."/>
            <person name="Henze K."/>
            <person name="Gupta A."/>
            <person name="Wang C.C."/>
            <person name="Dunne R.L."/>
            <person name="Upcroft J.A."/>
            <person name="Upcroft P."/>
            <person name="White O."/>
            <person name="Salzberg S.L."/>
            <person name="Tang P."/>
            <person name="Chiu C.-H."/>
            <person name="Lee Y.-S."/>
            <person name="Embley T.M."/>
            <person name="Coombs G.H."/>
            <person name="Mottram J.C."/>
            <person name="Tachezy J."/>
            <person name="Fraser-Liggett C.M."/>
            <person name="Johnson P.J."/>
        </authorList>
    </citation>
    <scope>NUCLEOTIDE SEQUENCE [LARGE SCALE GENOMIC DNA]</scope>
    <source>
        <strain evidence="1">G3</strain>
    </source>
</reference>
<keyword evidence="2" id="KW-1185">Reference proteome</keyword>
<sequence>MEMTRDSAELHLPPLPTEITKLVTIYPLDAPDFQKLMAQTHDAYQRIQKLFNDAKSKCEVPLNDNRFSYDIPKNASPSYRFLYGKMIKNLNKFRAIRREVQARYCNQLAIFSLFFQTLIENNVPGTCDFNGFNQFKHHFVDEDPEFAKHANKARRYKAYLTAKRIEYENSPEYTNKSLSKDIIEQAKHYSHIYSYCPSNPFDTKIEEFFIQNEKLKELDQIILDISGRGEKLPQKTSFRKKSKWNQPKMNANSFNNYINEFLLSLQTKSLVFDDIQKATFRSSVLRIIFNSLYTETNGLNMPDANFQKSAYIIMRLNPNDMNMPKIFSEEEKEKSFLELFKSIPKLQLISGKLSFIQFYTDPLDIAYDIGTVSLLIDEFAQERFPSQEIIKLAFDDFFIILVVCICSITISNPEGIRFYTEFYRDLESAQIMNHSMTSLAAAIKYVRDFDQQEHTPEVLQKINLILENYK</sequence>
<dbReference type="EMBL" id="DS113262">
    <property type="protein sequence ID" value="EAY15005.1"/>
    <property type="molecule type" value="Genomic_DNA"/>
</dbReference>
<dbReference type="Proteomes" id="UP000001542">
    <property type="component" value="Unassembled WGS sequence"/>
</dbReference>
<dbReference type="VEuPathDB" id="TrichDB:TVAG_397360"/>
<dbReference type="VEuPathDB" id="TrichDB:TVAGG3_0672720"/>
<dbReference type="AlphaFoldDB" id="A2DXC3"/>
<evidence type="ECO:0008006" key="3">
    <source>
        <dbReference type="Google" id="ProtNLM"/>
    </source>
</evidence>
<proteinExistence type="predicted"/>
<dbReference type="SUPFAM" id="SSF109993">
    <property type="entry name" value="VPS9 domain"/>
    <property type="match status" value="1"/>
</dbReference>